<feature type="region of interest" description="Disordered" evidence="1">
    <location>
        <begin position="154"/>
        <end position="228"/>
    </location>
</feature>
<feature type="region of interest" description="Disordered" evidence="1">
    <location>
        <begin position="248"/>
        <end position="327"/>
    </location>
</feature>
<reference evidence="2 3" key="1">
    <citation type="submission" date="2024-09" db="EMBL/GenBank/DDBJ databases">
        <title>Genome sequencing and assembly of Phytophthora oleae, isolate VK10A, causative agent of rot of olive drupes.</title>
        <authorList>
            <person name="Conti Taguali S."/>
            <person name="Riolo M."/>
            <person name="La Spada F."/>
            <person name="Cacciola S.O."/>
            <person name="Dionisio G."/>
        </authorList>
    </citation>
    <scope>NUCLEOTIDE SEQUENCE [LARGE SCALE GENOMIC DNA]</scope>
    <source>
        <strain evidence="2 3">VK10A</strain>
    </source>
</reference>
<protein>
    <submittedName>
        <fullName evidence="2">Uncharacterized protein</fullName>
    </submittedName>
</protein>
<comment type="caution">
    <text evidence="2">The sequence shown here is derived from an EMBL/GenBank/DDBJ whole genome shotgun (WGS) entry which is preliminary data.</text>
</comment>
<evidence type="ECO:0000313" key="2">
    <source>
        <dbReference type="EMBL" id="KAL3656371.1"/>
    </source>
</evidence>
<sequence>MGSEPPLLGVPQAARPAREVPILVHGQVSRLPQLFALDPALRLPQEAPVRVPSPACSQLPREGVAFLHHFAGFLGISQDAQVPDLRRIRLRGCAQLCTGRRRYGYDSIRESMSVEAFAEANLASTRGATHLRKNSWMTASSSMDPAMTQSMYIPRSSSRQPQASHAPTLREASPPRSSQQVRPNQIQSARAQPQQRSTYQQPRPTYQRQQSSQRSRHQDDDPYDAFNDYLPEKQSKVKKVTQQNIEQRIQSGKFSSMPLQESIEERKQRHLREQEEANAYQQKLVKHRSEPRNLSARRPLAESKLSVGTSAFESPHPSKRATSRNRSNAESFFSDVSMAAEPIFVHGDELQRYGLSDDERKARSAASSVYSGDDEIELTGVAMASPPRSSKKSTTDNLWQPWELARVA</sequence>
<dbReference type="Proteomes" id="UP001632037">
    <property type="component" value="Unassembled WGS sequence"/>
</dbReference>
<feature type="compositionally biased region" description="Polar residues" evidence="1">
    <location>
        <begin position="175"/>
        <end position="197"/>
    </location>
</feature>
<organism evidence="2 3">
    <name type="scientific">Phytophthora oleae</name>
    <dbReference type="NCBI Taxonomy" id="2107226"/>
    <lineage>
        <taxon>Eukaryota</taxon>
        <taxon>Sar</taxon>
        <taxon>Stramenopiles</taxon>
        <taxon>Oomycota</taxon>
        <taxon>Peronosporomycetes</taxon>
        <taxon>Peronosporales</taxon>
        <taxon>Peronosporaceae</taxon>
        <taxon>Phytophthora</taxon>
    </lineage>
</organism>
<feature type="compositionally biased region" description="Polar residues" evidence="1">
    <location>
        <begin position="154"/>
        <end position="165"/>
    </location>
</feature>
<keyword evidence="3" id="KW-1185">Reference proteome</keyword>
<feature type="compositionally biased region" description="Low complexity" evidence="1">
    <location>
        <begin position="198"/>
        <end position="213"/>
    </location>
</feature>
<evidence type="ECO:0000256" key="1">
    <source>
        <dbReference type="SAM" id="MobiDB-lite"/>
    </source>
</evidence>
<feature type="compositionally biased region" description="Basic and acidic residues" evidence="1">
    <location>
        <begin position="263"/>
        <end position="275"/>
    </location>
</feature>
<dbReference type="EMBL" id="JBIMZQ010000083">
    <property type="protein sequence ID" value="KAL3656371.1"/>
    <property type="molecule type" value="Genomic_DNA"/>
</dbReference>
<proteinExistence type="predicted"/>
<gene>
    <name evidence="2" type="ORF">V7S43_018745</name>
</gene>
<feature type="compositionally biased region" description="Polar residues" evidence="1">
    <location>
        <begin position="248"/>
        <end position="259"/>
    </location>
</feature>
<evidence type="ECO:0000313" key="3">
    <source>
        <dbReference type="Proteomes" id="UP001632037"/>
    </source>
</evidence>
<accession>A0ABD3EQA0</accession>
<dbReference type="AlphaFoldDB" id="A0ABD3EQA0"/>
<name>A0ABD3EQA0_9STRA</name>